<dbReference type="EMBL" id="CP061799">
    <property type="protein sequence ID" value="QTA82524.1"/>
    <property type="molecule type" value="Genomic_DNA"/>
</dbReference>
<organism evidence="1 2">
    <name type="scientific">Desulfonema limicola</name>
    <dbReference type="NCBI Taxonomy" id="45656"/>
    <lineage>
        <taxon>Bacteria</taxon>
        <taxon>Pseudomonadati</taxon>
        <taxon>Thermodesulfobacteriota</taxon>
        <taxon>Desulfobacteria</taxon>
        <taxon>Desulfobacterales</taxon>
        <taxon>Desulfococcaceae</taxon>
        <taxon>Desulfonema</taxon>
    </lineage>
</organism>
<proteinExistence type="predicted"/>
<protein>
    <recommendedName>
        <fullName evidence="3">3-keto-disaccharide hydrolase domain-containing protein</fullName>
    </recommendedName>
</protein>
<dbReference type="Proteomes" id="UP000663720">
    <property type="component" value="Chromosome"/>
</dbReference>
<dbReference type="RefSeq" id="WP_207688444.1">
    <property type="nucleotide sequence ID" value="NZ_CP061799.1"/>
</dbReference>
<evidence type="ECO:0008006" key="3">
    <source>
        <dbReference type="Google" id="ProtNLM"/>
    </source>
</evidence>
<dbReference type="PROSITE" id="PS51257">
    <property type="entry name" value="PROKAR_LIPOPROTEIN"/>
    <property type="match status" value="1"/>
</dbReference>
<reference evidence="1" key="1">
    <citation type="journal article" date="2021" name="Microb. Physiol.">
        <title>Proteogenomic Insights into the Physiology of Marine, Sulfate-Reducing, Filamentous Desulfonema limicola and Desulfonema magnum.</title>
        <authorList>
            <person name="Schnaars V."/>
            <person name="Wohlbrand L."/>
            <person name="Scheve S."/>
            <person name="Hinrichs C."/>
            <person name="Reinhardt R."/>
            <person name="Rabus R."/>
        </authorList>
    </citation>
    <scope>NUCLEOTIDE SEQUENCE</scope>
    <source>
        <strain evidence="1">5ac10</strain>
    </source>
</reference>
<evidence type="ECO:0000313" key="1">
    <source>
        <dbReference type="EMBL" id="QTA82524.1"/>
    </source>
</evidence>
<accession>A0A975BC42</accession>
<dbReference type="AlphaFoldDB" id="A0A975BC42"/>
<dbReference type="KEGG" id="dli:dnl_49010"/>
<dbReference type="Gene3D" id="2.60.120.560">
    <property type="entry name" value="Exo-inulinase, domain 1"/>
    <property type="match status" value="1"/>
</dbReference>
<sequence>MKILKSVITYCIFISLIAVSAGCTEKIIIKEVAAPPAPVANSRVIFFDEFDSQDTALRNVWRSNGKAHWVWQGQTDSMLAGCENGCLKQNSEDIRALNAVMYVATPQISNATIKTKTRIKYDTSVSPTQEELKNLRYFIGTGIVFRMVDENNYYMFRLAGEAGCVLGKMVNGEWIDIQNPRRLDFLEGGRVKPNNWYRLQVKVYGNNIQCFINDSPVINVSDNQFSVGRFGLCTFKCFADFEFIEVSEY</sequence>
<name>A0A975BC42_9BACT</name>
<evidence type="ECO:0000313" key="2">
    <source>
        <dbReference type="Proteomes" id="UP000663720"/>
    </source>
</evidence>
<gene>
    <name evidence="1" type="ORF">dnl_49010</name>
</gene>
<keyword evidence="2" id="KW-1185">Reference proteome</keyword>